<dbReference type="Proteomes" id="UP000319746">
    <property type="component" value="Unassembled WGS sequence"/>
</dbReference>
<evidence type="ECO:0000256" key="7">
    <source>
        <dbReference type="ARBA" id="ARBA00022679"/>
    </source>
</evidence>
<dbReference type="OrthoDB" id="4035289at2"/>
<evidence type="ECO:0000256" key="6">
    <source>
        <dbReference type="ARBA" id="ARBA00022603"/>
    </source>
</evidence>
<dbReference type="Gene3D" id="3.40.50.150">
    <property type="entry name" value="Vaccinia Virus protein VP39"/>
    <property type="match status" value="1"/>
</dbReference>
<evidence type="ECO:0000256" key="8">
    <source>
        <dbReference type="ARBA" id="ARBA00022691"/>
    </source>
</evidence>
<feature type="region of interest" description="Disordered" evidence="12">
    <location>
        <begin position="1"/>
        <end position="21"/>
    </location>
</feature>
<dbReference type="GO" id="GO:0005737">
    <property type="term" value="C:cytoplasm"/>
    <property type="evidence" value="ECO:0007669"/>
    <property type="project" value="UniProtKB-SubCell"/>
</dbReference>
<accession>A0A543AIF8</accession>
<dbReference type="InterPro" id="IPR029063">
    <property type="entry name" value="SAM-dependent_MTases_sf"/>
</dbReference>
<dbReference type="PANTHER" id="PTHR11579">
    <property type="entry name" value="PROTEIN-L-ISOASPARTATE O-METHYLTRANSFERASE"/>
    <property type="match status" value="1"/>
</dbReference>
<dbReference type="PANTHER" id="PTHR11579:SF0">
    <property type="entry name" value="PROTEIN-L-ISOASPARTATE(D-ASPARTATE) O-METHYLTRANSFERASE"/>
    <property type="match status" value="1"/>
</dbReference>
<evidence type="ECO:0000256" key="12">
    <source>
        <dbReference type="SAM" id="MobiDB-lite"/>
    </source>
</evidence>
<dbReference type="Pfam" id="PF01135">
    <property type="entry name" value="PCMT"/>
    <property type="match status" value="1"/>
</dbReference>
<dbReference type="SUPFAM" id="SSF53335">
    <property type="entry name" value="S-adenosyl-L-methionine-dependent methyltransferases"/>
    <property type="match status" value="1"/>
</dbReference>
<dbReference type="InterPro" id="IPR000682">
    <property type="entry name" value="PCMT"/>
</dbReference>
<dbReference type="GO" id="GO:0032259">
    <property type="term" value="P:methylation"/>
    <property type="evidence" value="ECO:0007669"/>
    <property type="project" value="UniProtKB-KW"/>
</dbReference>
<dbReference type="CDD" id="cd02440">
    <property type="entry name" value="AdoMet_MTases"/>
    <property type="match status" value="1"/>
</dbReference>
<keyword evidence="6 13" id="KW-0489">Methyltransferase</keyword>
<keyword evidence="7 13" id="KW-0808">Transferase</keyword>
<evidence type="ECO:0000256" key="5">
    <source>
        <dbReference type="ARBA" id="ARBA00022490"/>
    </source>
</evidence>
<evidence type="ECO:0000256" key="3">
    <source>
        <dbReference type="ARBA" id="ARBA00011890"/>
    </source>
</evidence>
<evidence type="ECO:0000256" key="4">
    <source>
        <dbReference type="ARBA" id="ARBA00013346"/>
    </source>
</evidence>
<sequence length="207" mass="22686">MPRNDWESIVAERAPGPGGDAVQAAMRRRRRKNFLPQDQRKLAGYNRPLPIGYGQTNSQPSTVADMLWLLEVRPGHTVLDVGAGSGWTTAILGDLVTEAGSVLGLEIIPELAESAAATLEHQQLPWCRIETATRGVLGAPDQAPFDRILVSAEATYLPQELVEQLTDDGIMVMTVAGFMLRVVRHGEDPHDAEITRHGPYRFVDLIT</sequence>
<name>A0A543AIF8_9MICC</name>
<dbReference type="AlphaFoldDB" id="A0A543AIF8"/>
<gene>
    <name evidence="13" type="ORF">FB556_1009</name>
</gene>
<dbReference type="EC" id="2.1.1.77" evidence="3"/>
<evidence type="ECO:0000313" key="13">
    <source>
        <dbReference type="EMBL" id="TQL72364.1"/>
    </source>
</evidence>
<evidence type="ECO:0000313" key="14">
    <source>
        <dbReference type="Proteomes" id="UP000319746"/>
    </source>
</evidence>
<comment type="subcellular location">
    <subcellularLocation>
        <location evidence="1">Cytoplasm</location>
    </subcellularLocation>
</comment>
<comment type="similarity">
    <text evidence="2">Belongs to the methyltransferase superfamily. L-isoaspartyl/D-aspartyl protein methyltransferase family.</text>
</comment>
<reference evidence="13 14" key="1">
    <citation type="submission" date="2019-06" db="EMBL/GenBank/DDBJ databases">
        <title>Sequencing the genomes of 1000 actinobacteria strains.</title>
        <authorList>
            <person name="Klenk H.-P."/>
        </authorList>
    </citation>
    <scope>NUCLEOTIDE SEQUENCE [LARGE SCALE GENOMIC DNA]</scope>
    <source>
        <strain evidence="13 14">DSM 24083</strain>
    </source>
</reference>
<dbReference type="GO" id="GO:0004719">
    <property type="term" value="F:protein-L-isoaspartate (D-aspartate) O-methyltransferase activity"/>
    <property type="evidence" value="ECO:0007669"/>
    <property type="project" value="UniProtKB-EC"/>
</dbReference>
<evidence type="ECO:0000256" key="1">
    <source>
        <dbReference type="ARBA" id="ARBA00004496"/>
    </source>
</evidence>
<evidence type="ECO:0000256" key="9">
    <source>
        <dbReference type="ARBA" id="ARBA00030757"/>
    </source>
</evidence>
<dbReference type="EMBL" id="VFOU01000002">
    <property type="protein sequence ID" value="TQL72364.1"/>
    <property type="molecule type" value="Genomic_DNA"/>
</dbReference>
<evidence type="ECO:0000256" key="2">
    <source>
        <dbReference type="ARBA" id="ARBA00005369"/>
    </source>
</evidence>
<evidence type="ECO:0000256" key="10">
    <source>
        <dbReference type="ARBA" id="ARBA00031323"/>
    </source>
</evidence>
<keyword evidence="5" id="KW-0963">Cytoplasm</keyword>
<protein>
    <recommendedName>
        <fullName evidence="4">Protein-L-isoaspartate O-methyltransferase</fullName>
        <ecNumber evidence="3">2.1.1.77</ecNumber>
    </recommendedName>
    <alternativeName>
        <fullName evidence="11">L-isoaspartyl protein carboxyl methyltransferase</fullName>
    </alternativeName>
    <alternativeName>
        <fullName evidence="9">Protein L-isoaspartyl methyltransferase</fullName>
    </alternativeName>
    <alternativeName>
        <fullName evidence="10">Protein-beta-aspartate methyltransferase</fullName>
    </alternativeName>
</protein>
<organism evidence="13 14">
    <name type="scientific">Enteractinococcus coprophilus</name>
    <dbReference type="NCBI Taxonomy" id="1027633"/>
    <lineage>
        <taxon>Bacteria</taxon>
        <taxon>Bacillati</taxon>
        <taxon>Actinomycetota</taxon>
        <taxon>Actinomycetes</taxon>
        <taxon>Micrococcales</taxon>
        <taxon>Micrococcaceae</taxon>
    </lineage>
</organism>
<proteinExistence type="inferred from homology"/>
<comment type="caution">
    <text evidence="13">The sequence shown here is derived from an EMBL/GenBank/DDBJ whole genome shotgun (WGS) entry which is preliminary data.</text>
</comment>
<keyword evidence="8" id="KW-0949">S-adenosyl-L-methionine</keyword>
<keyword evidence="14" id="KW-1185">Reference proteome</keyword>
<evidence type="ECO:0000256" key="11">
    <source>
        <dbReference type="ARBA" id="ARBA00031350"/>
    </source>
</evidence>